<dbReference type="EMBL" id="VFQC01000001">
    <property type="protein sequence ID" value="TQN32687.1"/>
    <property type="molecule type" value="Genomic_DNA"/>
</dbReference>
<dbReference type="AlphaFoldDB" id="A0A543NLL0"/>
<evidence type="ECO:0000313" key="2">
    <source>
        <dbReference type="EMBL" id="TQN32687.1"/>
    </source>
</evidence>
<reference evidence="2 3" key="1">
    <citation type="submission" date="2019-06" db="EMBL/GenBank/DDBJ databases">
        <title>Sequencing the genomes of 1000 actinobacteria strains.</title>
        <authorList>
            <person name="Klenk H.-P."/>
        </authorList>
    </citation>
    <scope>NUCLEOTIDE SEQUENCE [LARGE SCALE GENOMIC DNA]</scope>
    <source>
        <strain evidence="2 3">DSM 45015</strain>
    </source>
</reference>
<comment type="caution">
    <text evidence="2">The sequence shown here is derived from an EMBL/GenBank/DDBJ whole genome shotgun (WGS) entry which is preliminary data.</text>
</comment>
<feature type="region of interest" description="Disordered" evidence="1">
    <location>
        <begin position="143"/>
        <end position="297"/>
    </location>
</feature>
<name>A0A543NLL0_9ACTN</name>
<proteinExistence type="predicted"/>
<accession>A0A543NLL0</accession>
<gene>
    <name evidence="2" type="ORF">FHX37_2665</name>
</gene>
<organism evidence="2 3">
    <name type="scientific">Haloactinospora alba</name>
    <dbReference type="NCBI Taxonomy" id="405555"/>
    <lineage>
        <taxon>Bacteria</taxon>
        <taxon>Bacillati</taxon>
        <taxon>Actinomycetota</taxon>
        <taxon>Actinomycetes</taxon>
        <taxon>Streptosporangiales</taxon>
        <taxon>Nocardiopsidaceae</taxon>
        <taxon>Haloactinospora</taxon>
    </lineage>
</organism>
<feature type="compositionally biased region" description="Low complexity" evidence="1">
    <location>
        <begin position="148"/>
        <end position="161"/>
    </location>
</feature>
<feature type="compositionally biased region" description="Low complexity" evidence="1">
    <location>
        <begin position="227"/>
        <end position="251"/>
    </location>
</feature>
<feature type="compositionally biased region" description="Low complexity" evidence="1">
    <location>
        <begin position="282"/>
        <end position="291"/>
    </location>
</feature>
<evidence type="ECO:0000256" key="1">
    <source>
        <dbReference type="SAM" id="MobiDB-lite"/>
    </source>
</evidence>
<evidence type="ECO:0000313" key="3">
    <source>
        <dbReference type="Proteomes" id="UP000317422"/>
    </source>
</evidence>
<sequence>MASVLGLKFVVDIGRGSQGSPRRSCARRTGGSGCRLLDPVAHVLFQCSHAFAHAAAGELGGEEGEPALDLVDPGGAGRGDVHMEAGVADQSLLGISGVLCAASLSQARWMSNPSGTALSMLVRKLVNAAARWRRCSSPRTVPPAMLNAATPPRAGGAPGWWRRGGRSRDWPVRACPASSAVPAGNGPEPASDSSRPRTAPPPARAGCDTARPPRPPSPQTAGRWRSRSPQRGAASGRSAARSARSWTGSTRCAAPSRPATSGWHRAGSAPGSAPPPAGPGRAGSRAVGPAGTRSFPQCRIVKDLGVYASGAVVDPPRKNVGNEAL</sequence>
<protein>
    <submittedName>
        <fullName evidence="2">Uncharacterized protein</fullName>
    </submittedName>
</protein>
<dbReference type="Proteomes" id="UP000317422">
    <property type="component" value="Unassembled WGS sequence"/>
</dbReference>
<keyword evidence="3" id="KW-1185">Reference proteome</keyword>